<evidence type="ECO:0000313" key="5">
    <source>
        <dbReference type="EMBL" id="PKD18234.1"/>
    </source>
</evidence>
<dbReference type="PANTHER" id="PTHR22893:SF91">
    <property type="entry name" value="NADPH DEHYDROGENASE 2-RELATED"/>
    <property type="match status" value="1"/>
</dbReference>
<accession>A0A2N0TU34</accession>
<comment type="cofactor">
    <cofactor evidence="1">
        <name>FMN</name>
        <dbReference type="ChEBI" id="CHEBI:58210"/>
    </cofactor>
</comment>
<reference evidence="5 6" key="1">
    <citation type="submission" date="2015-10" db="EMBL/GenBank/DDBJ databases">
        <title>Draft genome sequence of Salegentibacter salinarum KCTC 12975.</title>
        <authorList>
            <person name="Lin W."/>
            <person name="Zheng Q."/>
        </authorList>
    </citation>
    <scope>NUCLEOTIDE SEQUENCE [LARGE SCALE GENOMIC DNA]</scope>
    <source>
        <strain evidence="5 6">KCTC 12975</strain>
    </source>
</reference>
<proteinExistence type="inferred from homology"/>
<gene>
    <name evidence="5" type="ORF">APR41_03530</name>
</gene>
<feature type="domain" description="NADH:flavin oxidoreductase/NADH oxidase N-terminal" evidence="4">
    <location>
        <begin position="8"/>
        <end position="335"/>
    </location>
</feature>
<comment type="caution">
    <text evidence="5">The sequence shown here is derived from an EMBL/GenBank/DDBJ whole genome shotgun (WGS) entry which is preliminary data.</text>
</comment>
<dbReference type="EMBL" id="LKTS01000023">
    <property type="protein sequence ID" value="PKD18234.1"/>
    <property type="molecule type" value="Genomic_DNA"/>
</dbReference>
<dbReference type="GO" id="GO:0016628">
    <property type="term" value="F:oxidoreductase activity, acting on the CH-CH group of donors, NAD or NADP as acceptor"/>
    <property type="evidence" value="ECO:0007669"/>
    <property type="project" value="UniProtKB-ARBA"/>
</dbReference>
<dbReference type="GO" id="GO:0010181">
    <property type="term" value="F:FMN binding"/>
    <property type="evidence" value="ECO:0007669"/>
    <property type="project" value="InterPro"/>
</dbReference>
<dbReference type="InterPro" id="IPR045247">
    <property type="entry name" value="Oye-like"/>
</dbReference>
<evidence type="ECO:0000256" key="2">
    <source>
        <dbReference type="ARBA" id="ARBA00005979"/>
    </source>
</evidence>
<dbReference type="Pfam" id="PF00724">
    <property type="entry name" value="Oxidored_FMN"/>
    <property type="match status" value="1"/>
</dbReference>
<dbReference type="AlphaFoldDB" id="A0A2N0TU34"/>
<evidence type="ECO:0000256" key="3">
    <source>
        <dbReference type="ARBA" id="ARBA00023002"/>
    </source>
</evidence>
<dbReference type="InterPro" id="IPR001155">
    <property type="entry name" value="OxRdtase_FMN_N"/>
</dbReference>
<dbReference type="GO" id="GO:0005829">
    <property type="term" value="C:cytosol"/>
    <property type="evidence" value="ECO:0007669"/>
    <property type="project" value="UniProtKB-ARBA"/>
</dbReference>
<organism evidence="5 6">
    <name type="scientific">Salegentibacter salinarum</name>
    <dbReference type="NCBI Taxonomy" id="447422"/>
    <lineage>
        <taxon>Bacteria</taxon>
        <taxon>Pseudomonadati</taxon>
        <taxon>Bacteroidota</taxon>
        <taxon>Flavobacteriia</taxon>
        <taxon>Flavobacteriales</taxon>
        <taxon>Flavobacteriaceae</taxon>
        <taxon>Salegentibacter</taxon>
    </lineage>
</organism>
<dbReference type="Gene3D" id="3.20.20.70">
    <property type="entry name" value="Aldolase class I"/>
    <property type="match status" value="1"/>
</dbReference>
<dbReference type="OrthoDB" id="9772736at2"/>
<protein>
    <submittedName>
        <fullName evidence="5">NADH:flavin oxidoreductase</fullName>
    </submittedName>
</protein>
<dbReference type="InterPro" id="IPR013785">
    <property type="entry name" value="Aldolase_TIM"/>
</dbReference>
<dbReference type="PANTHER" id="PTHR22893">
    <property type="entry name" value="NADH OXIDOREDUCTASE-RELATED"/>
    <property type="match status" value="1"/>
</dbReference>
<dbReference type="Proteomes" id="UP000232673">
    <property type="component" value="Unassembled WGS sequence"/>
</dbReference>
<name>A0A2N0TU34_9FLAO</name>
<sequence length="369" mass="41081">MNNTQALLKSVNIGDFELKNRVIMAPMTRNRAANKDNAPTELHAEYYAQRAGAGLIISEGSQISDAAVGYINTPGIYTENQVKGWGKVTEAVHENDGKIFLQLWHCGRISHPKFHDGEKPLAPSAVNPNTQAYTPDGFEDTVEPQAMSVADIKQTVLDFKHAAENAKRAGFDGVEIHGSNGYLIHQFLNKNANIRTDDYGGSIENRARFFFDILEAISEVWPENRIGVRLNPSLNDAFGIKASEESIATFDHVIEKLNAYDLAYLHLSEPFTDVSEIDYLEPNIAKHYRPIYKGKLIINAGFDQESGNKVIEEGNADMVSFAKLFISNPDLPVRFAIDAPIAEWDEDTFYTPGPKGYTDYPSYDAEKSK</sequence>
<evidence type="ECO:0000256" key="1">
    <source>
        <dbReference type="ARBA" id="ARBA00001917"/>
    </source>
</evidence>
<keyword evidence="6" id="KW-1185">Reference proteome</keyword>
<comment type="similarity">
    <text evidence="2">Belongs to the NADH:flavin oxidoreductase/NADH oxidase family.</text>
</comment>
<evidence type="ECO:0000259" key="4">
    <source>
        <dbReference type="Pfam" id="PF00724"/>
    </source>
</evidence>
<dbReference type="SUPFAM" id="SSF51395">
    <property type="entry name" value="FMN-linked oxidoreductases"/>
    <property type="match status" value="1"/>
</dbReference>
<dbReference type="CDD" id="cd02933">
    <property type="entry name" value="OYE_like_FMN"/>
    <property type="match status" value="1"/>
</dbReference>
<dbReference type="FunFam" id="3.20.20.70:FF:000059">
    <property type="entry name" value="N-ethylmaleimide reductase, FMN-linked"/>
    <property type="match status" value="1"/>
</dbReference>
<evidence type="ECO:0000313" key="6">
    <source>
        <dbReference type="Proteomes" id="UP000232673"/>
    </source>
</evidence>
<dbReference type="RefSeq" id="WP_079711867.1">
    <property type="nucleotide sequence ID" value="NZ_FUZC01000002.1"/>
</dbReference>
<dbReference type="STRING" id="447422.SAMN05660903_00719"/>
<keyword evidence="3" id="KW-0560">Oxidoreductase</keyword>